<proteinExistence type="predicted"/>
<accession>A0A1F7H0W0</accession>
<feature type="region of interest" description="Disordered" evidence="1">
    <location>
        <begin position="186"/>
        <end position="212"/>
    </location>
</feature>
<name>A0A1F7H0W0_9BACT</name>
<keyword evidence="2" id="KW-1133">Transmembrane helix</keyword>
<comment type="caution">
    <text evidence="3">The sequence shown here is derived from an EMBL/GenBank/DDBJ whole genome shotgun (WGS) entry which is preliminary data.</text>
</comment>
<keyword evidence="2" id="KW-0812">Transmembrane</keyword>
<sequence>MSKNLVVFLIGIILVIGISVVLLINLTKKDTITSPIGEKNQKLIEEKQQVLSENLKEYIDSSGFKFKYPDNFAVSTANQINENVYSSLTIASDGMENKTTIQVETTSAKSLDDWLTQNPAKIKKETLKKIKLADLEAKQYEKNDKVITVAYDTGVLFTITTELKATRETMLDLNETILTTFAFAPPESTDASSQSSGAGEEEVFFEGEEIIE</sequence>
<gene>
    <name evidence="3" type="ORF">A3C25_01765</name>
</gene>
<dbReference type="AlphaFoldDB" id="A0A1F7H0W0"/>
<dbReference type="Proteomes" id="UP000177913">
    <property type="component" value="Unassembled WGS sequence"/>
</dbReference>
<evidence type="ECO:0000256" key="2">
    <source>
        <dbReference type="SAM" id="Phobius"/>
    </source>
</evidence>
<evidence type="ECO:0000313" key="3">
    <source>
        <dbReference type="EMBL" id="OGK24683.1"/>
    </source>
</evidence>
<feature type="compositionally biased region" description="Acidic residues" evidence="1">
    <location>
        <begin position="199"/>
        <end position="212"/>
    </location>
</feature>
<keyword evidence="2" id="KW-0472">Membrane</keyword>
<dbReference type="EMBL" id="MFZO01000031">
    <property type="protein sequence ID" value="OGK24683.1"/>
    <property type="molecule type" value="Genomic_DNA"/>
</dbReference>
<protein>
    <submittedName>
        <fullName evidence="3">Uncharacterized protein</fullName>
    </submittedName>
</protein>
<feature type="transmembrane region" description="Helical" evidence="2">
    <location>
        <begin position="6"/>
        <end position="26"/>
    </location>
</feature>
<organism evidence="3 4">
    <name type="scientific">Candidatus Roizmanbacteria bacterium RIFCSPHIGHO2_02_FULL_38_11</name>
    <dbReference type="NCBI Taxonomy" id="1802039"/>
    <lineage>
        <taxon>Bacteria</taxon>
        <taxon>Candidatus Roizmaniibacteriota</taxon>
    </lineage>
</organism>
<evidence type="ECO:0000313" key="4">
    <source>
        <dbReference type="Proteomes" id="UP000177913"/>
    </source>
</evidence>
<evidence type="ECO:0000256" key="1">
    <source>
        <dbReference type="SAM" id="MobiDB-lite"/>
    </source>
</evidence>
<reference evidence="3 4" key="1">
    <citation type="journal article" date="2016" name="Nat. Commun.">
        <title>Thousands of microbial genomes shed light on interconnected biogeochemical processes in an aquifer system.</title>
        <authorList>
            <person name="Anantharaman K."/>
            <person name="Brown C.T."/>
            <person name="Hug L.A."/>
            <person name="Sharon I."/>
            <person name="Castelle C.J."/>
            <person name="Probst A.J."/>
            <person name="Thomas B.C."/>
            <person name="Singh A."/>
            <person name="Wilkins M.J."/>
            <person name="Karaoz U."/>
            <person name="Brodie E.L."/>
            <person name="Williams K.H."/>
            <person name="Hubbard S.S."/>
            <person name="Banfield J.F."/>
        </authorList>
    </citation>
    <scope>NUCLEOTIDE SEQUENCE [LARGE SCALE GENOMIC DNA]</scope>
</reference>